<keyword evidence="1 5" id="KW-0732">Signal</keyword>
<feature type="domain" description="Calx-beta" evidence="6">
    <location>
        <begin position="528"/>
        <end position="626"/>
    </location>
</feature>
<dbReference type="GO" id="GO:0016020">
    <property type="term" value="C:membrane"/>
    <property type="evidence" value="ECO:0007669"/>
    <property type="project" value="InterPro"/>
</dbReference>
<feature type="domain" description="Calx-beta" evidence="6">
    <location>
        <begin position="165"/>
        <end position="273"/>
    </location>
</feature>
<dbReference type="InterPro" id="IPR051171">
    <property type="entry name" value="CaCA"/>
</dbReference>
<dbReference type="Pfam" id="PF03160">
    <property type="entry name" value="Calx-beta"/>
    <property type="match status" value="5"/>
</dbReference>
<keyword evidence="3" id="KW-0106">Calcium</keyword>
<dbReference type="Proteomes" id="UP001174909">
    <property type="component" value="Unassembled WGS sequence"/>
</dbReference>
<dbReference type="InterPro" id="IPR003644">
    <property type="entry name" value="Calx_beta"/>
</dbReference>
<keyword evidence="4" id="KW-0406">Ion transport</keyword>
<evidence type="ECO:0000256" key="3">
    <source>
        <dbReference type="ARBA" id="ARBA00022837"/>
    </source>
</evidence>
<dbReference type="GO" id="GO:0098794">
    <property type="term" value="C:postsynapse"/>
    <property type="evidence" value="ECO:0007669"/>
    <property type="project" value="TreeGrafter"/>
</dbReference>
<organism evidence="7 8">
    <name type="scientific">Geodia barretti</name>
    <name type="common">Barrett's horny sponge</name>
    <dbReference type="NCBI Taxonomy" id="519541"/>
    <lineage>
        <taxon>Eukaryota</taxon>
        <taxon>Metazoa</taxon>
        <taxon>Porifera</taxon>
        <taxon>Demospongiae</taxon>
        <taxon>Heteroscleromorpha</taxon>
        <taxon>Tetractinellida</taxon>
        <taxon>Astrophorina</taxon>
        <taxon>Geodiidae</taxon>
        <taxon>Geodia</taxon>
    </lineage>
</organism>
<evidence type="ECO:0000313" key="7">
    <source>
        <dbReference type="EMBL" id="CAI8024769.1"/>
    </source>
</evidence>
<dbReference type="SUPFAM" id="SSF141072">
    <property type="entry name" value="CalX-like"/>
    <property type="match status" value="5"/>
</dbReference>
<dbReference type="GO" id="GO:0005432">
    <property type="term" value="F:calcium:sodium antiporter activity"/>
    <property type="evidence" value="ECO:0007669"/>
    <property type="project" value="TreeGrafter"/>
</dbReference>
<feature type="chain" id="PRO_5041221858" description="Calx-beta domain-containing protein" evidence="5">
    <location>
        <begin position="26"/>
        <end position="702"/>
    </location>
</feature>
<reference evidence="7" key="1">
    <citation type="submission" date="2023-03" db="EMBL/GenBank/DDBJ databases">
        <authorList>
            <person name="Steffen K."/>
            <person name="Cardenas P."/>
        </authorList>
    </citation>
    <scope>NUCLEOTIDE SEQUENCE</scope>
</reference>
<gene>
    <name evidence="7" type="ORF">GBAR_LOCUS14358</name>
</gene>
<evidence type="ECO:0000256" key="1">
    <source>
        <dbReference type="ARBA" id="ARBA00022729"/>
    </source>
</evidence>
<evidence type="ECO:0000313" key="8">
    <source>
        <dbReference type="Proteomes" id="UP001174909"/>
    </source>
</evidence>
<dbReference type="Gene3D" id="2.60.40.2030">
    <property type="match status" value="5"/>
</dbReference>
<feature type="non-terminal residue" evidence="7">
    <location>
        <position position="702"/>
    </location>
</feature>
<keyword evidence="4" id="KW-0813">Transport</keyword>
<keyword evidence="2" id="KW-0677">Repeat</keyword>
<dbReference type="SMART" id="SM00237">
    <property type="entry name" value="Calx_beta"/>
    <property type="match status" value="3"/>
</dbReference>
<dbReference type="AlphaFoldDB" id="A0AA35S8D9"/>
<protein>
    <recommendedName>
        <fullName evidence="6">Calx-beta domain-containing protein</fullName>
    </recommendedName>
</protein>
<dbReference type="EMBL" id="CASHTH010002093">
    <property type="protein sequence ID" value="CAI8024769.1"/>
    <property type="molecule type" value="Genomic_DNA"/>
</dbReference>
<keyword evidence="8" id="KW-1185">Reference proteome</keyword>
<dbReference type="InterPro" id="IPR038081">
    <property type="entry name" value="CalX-like_sf"/>
</dbReference>
<evidence type="ECO:0000256" key="4">
    <source>
        <dbReference type="ARBA" id="ARBA00023065"/>
    </source>
</evidence>
<dbReference type="GO" id="GO:0098703">
    <property type="term" value="P:calcium ion import across plasma membrane"/>
    <property type="evidence" value="ECO:0007669"/>
    <property type="project" value="TreeGrafter"/>
</dbReference>
<accession>A0AA35S8D9</accession>
<evidence type="ECO:0000256" key="2">
    <source>
        <dbReference type="ARBA" id="ARBA00022737"/>
    </source>
</evidence>
<evidence type="ECO:0000256" key="5">
    <source>
        <dbReference type="SAM" id="SignalP"/>
    </source>
</evidence>
<name>A0AA35S8D9_GEOBA</name>
<proteinExistence type="predicted"/>
<dbReference type="GO" id="GO:0007154">
    <property type="term" value="P:cell communication"/>
    <property type="evidence" value="ECO:0007669"/>
    <property type="project" value="InterPro"/>
</dbReference>
<dbReference type="PANTHER" id="PTHR11878:SF65">
    <property type="entry name" value="NA_CA-EXCHANGE PROTEIN, ISOFORM G"/>
    <property type="match status" value="1"/>
</dbReference>
<evidence type="ECO:0000259" key="6">
    <source>
        <dbReference type="SMART" id="SM00237"/>
    </source>
</evidence>
<feature type="signal peptide" evidence="5">
    <location>
        <begin position="1"/>
        <end position="25"/>
    </location>
</feature>
<comment type="caution">
    <text evidence="7">The sequence shown here is derived from an EMBL/GenBank/DDBJ whole genome shotgun (WGS) entry which is preliminary data.</text>
</comment>
<feature type="domain" description="Calx-beta" evidence="6">
    <location>
        <begin position="291"/>
        <end position="396"/>
    </location>
</feature>
<dbReference type="PANTHER" id="PTHR11878">
    <property type="entry name" value="SODIUM/CALCIUM EXCHANGER"/>
    <property type="match status" value="1"/>
</dbReference>
<sequence length="702" mass="75449">MRRSLRGIWTTVVVTLAAFFAVCSTDGGTNVSSYGSGSSGSGSGGQIPVAMLPTEVVVGFERSSVFVREGRRSVELCAAIFEPFQAPFAEPFSVAIATEDGNAKAGVDYMSTRQVLGPFDNTTRRLCAQVLLIDDPVCESNPYPEDFSVTMVTSDANVTVVPRRIGVAIDDSGEPECNSVCVGFDSTSYVVVEEVGHVQVCVRVLCPDQTVLRDVFVQLTTYGNTAKAGKDFVLLDHVTVGPLGPYTRSRCVAVEIIDDGECERSERFYLSLQSSDPLVSFPVNNAQVVIDGTTEFDDCASVRAGFIQTHYEVRESNGIIMACVGAFEPERFGARFNLTANTRDGTARRGTDYVPLVGVLVGPLDRTSRIKCFPVTFVNDNVCGDDPGTFFTIELSTHDDHVFVSPYATRVYIQEAIDCIPVRVGLVVTTSGVREDELVATACATVFSPPVLEREVSVMASSRSQTADEGDDFLGIEGKELIFSRDTRTLCFNVTILNDGDCEGLEFFSLSLTSSQQRVVVAPSTGYVIISDPPLCTSVEVGLEQQSFTTYEGAGSTEVCVRIERGGFPTTQPFSLLVSTQDASATAPSDYLALSDVVIGPFTASNTVQCFSVTIVRDAVCEGEVDEEGYPRPEVFSAIVRSEEGSSVEVRGSSSVATITIEEAAECIPVVVGFDQVSYTARETDEPLGVVVNVSSPVVLRR</sequence>